<dbReference type="RefSeq" id="WP_282198369.1">
    <property type="nucleotide sequence ID" value="NZ_BOQE01000001.1"/>
</dbReference>
<dbReference type="InterPro" id="IPR050492">
    <property type="entry name" value="Bact_metal-bind_prot9"/>
</dbReference>
<evidence type="ECO:0000256" key="3">
    <source>
        <dbReference type="ARBA" id="ARBA00022723"/>
    </source>
</evidence>
<keyword evidence="3" id="KW-0479">Metal-binding</keyword>
<keyword evidence="4 6" id="KW-0732">Signal</keyword>
<dbReference type="PRINTS" id="PR00690">
    <property type="entry name" value="ADHESNFAMILY"/>
</dbReference>
<evidence type="ECO:0000256" key="5">
    <source>
        <dbReference type="RuleBase" id="RU003512"/>
    </source>
</evidence>
<keyword evidence="8" id="KW-1185">Reference proteome</keyword>
<dbReference type="InterPro" id="IPR006129">
    <property type="entry name" value="AdhesinB"/>
</dbReference>
<dbReference type="Proteomes" id="UP001057291">
    <property type="component" value="Unassembled WGS sequence"/>
</dbReference>
<dbReference type="InterPro" id="IPR006127">
    <property type="entry name" value="ZnuA-like"/>
</dbReference>
<dbReference type="GO" id="GO:0030001">
    <property type="term" value="P:metal ion transport"/>
    <property type="evidence" value="ECO:0007669"/>
    <property type="project" value="InterPro"/>
</dbReference>
<feature type="chain" id="PRO_5043820022" evidence="6">
    <location>
        <begin position="29"/>
        <end position="309"/>
    </location>
</feature>
<feature type="signal peptide" evidence="6">
    <location>
        <begin position="1"/>
        <end position="28"/>
    </location>
</feature>
<comment type="similarity">
    <text evidence="5">Belongs to the bacterial solute-binding protein 9 family.</text>
</comment>
<dbReference type="GO" id="GO:0046872">
    <property type="term" value="F:metal ion binding"/>
    <property type="evidence" value="ECO:0007669"/>
    <property type="project" value="UniProtKB-KW"/>
</dbReference>
<dbReference type="EMBL" id="BOQE01000001">
    <property type="protein sequence ID" value="GIM45143.1"/>
    <property type="molecule type" value="Genomic_DNA"/>
</dbReference>
<comment type="subcellular location">
    <subcellularLocation>
        <location evidence="1">Cell envelope</location>
    </subcellularLocation>
</comment>
<protein>
    <submittedName>
        <fullName evidence="7">Metal ABC transporter substrate-binding protein</fullName>
    </submittedName>
</protein>
<comment type="caution">
    <text evidence="7">The sequence shown here is derived from an EMBL/GenBank/DDBJ whole genome shotgun (WGS) entry which is preliminary data.</text>
</comment>
<keyword evidence="2 5" id="KW-0813">Transport</keyword>
<dbReference type="GO" id="GO:0007155">
    <property type="term" value="P:cell adhesion"/>
    <property type="evidence" value="ECO:0007669"/>
    <property type="project" value="InterPro"/>
</dbReference>
<dbReference type="SUPFAM" id="SSF53807">
    <property type="entry name" value="Helical backbone' metal receptor"/>
    <property type="match status" value="1"/>
</dbReference>
<reference evidence="7" key="1">
    <citation type="journal article" date="2023" name="Int. J. Syst. Evol. Microbiol.">
        <title>Collibacillus ludicampi gen. nov., sp. nov., a new soil bacterium of the family Alicyclobacillaceae.</title>
        <authorList>
            <person name="Jojima T."/>
            <person name="Ioku Y."/>
            <person name="Fukuta Y."/>
            <person name="Shirasaka N."/>
            <person name="Matsumura Y."/>
            <person name="Mori M."/>
        </authorList>
    </citation>
    <scope>NUCLEOTIDE SEQUENCE</scope>
    <source>
        <strain evidence="7">TP075</strain>
    </source>
</reference>
<evidence type="ECO:0000313" key="8">
    <source>
        <dbReference type="Proteomes" id="UP001057291"/>
    </source>
</evidence>
<proteinExistence type="inferred from homology"/>
<dbReference type="PRINTS" id="PR00691">
    <property type="entry name" value="ADHESINB"/>
</dbReference>
<sequence>MKHNKLLMTGCSLAFTTALLLSGCSTHSTNTASSSPSTTPDKKIKVIAAENFYGEVAQAVGGDRVEVKSILTNPNVDPHEYEPTPEVAKEITDAQVIVYNGIGYDDWMDKILKAGSSTNTKTVINVGNDLLGKKVGDNPHVWYAPEIMPKLANKIADDLSKIDPSQDQAFHQRAKDYIATLDPLNKKIQQLKQASPTPIDVSEPVFDYMLKDLNLNINDPNFAKAIEEGSDPIPADLIQLQNDMKNKKVKFFVYNIQNSSATVDNIVKLANSAGIPVVKVTETEPEGKNYLQWMMDQLNEVENALKVRD</sequence>
<evidence type="ECO:0000256" key="6">
    <source>
        <dbReference type="SAM" id="SignalP"/>
    </source>
</evidence>
<organism evidence="7 8">
    <name type="scientific">Collibacillus ludicampi</name>
    <dbReference type="NCBI Taxonomy" id="2771369"/>
    <lineage>
        <taxon>Bacteria</taxon>
        <taxon>Bacillati</taxon>
        <taxon>Bacillota</taxon>
        <taxon>Bacilli</taxon>
        <taxon>Bacillales</taxon>
        <taxon>Alicyclobacillaceae</taxon>
        <taxon>Collibacillus</taxon>
    </lineage>
</organism>
<dbReference type="PANTHER" id="PTHR42953:SF1">
    <property type="entry name" value="METAL-BINDING PROTEIN HI_0362-RELATED"/>
    <property type="match status" value="1"/>
</dbReference>
<dbReference type="PANTHER" id="PTHR42953">
    <property type="entry name" value="HIGH-AFFINITY ZINC UPTAKE SYSTEM PROTEIN ZNUA-RELATED"/>
    <property type="match status" value="1"/>
</dbReference>
<dbReference type="Pfam" id="PF01297">
    <property type="entry name" value="ZnuA"/>
    <property type="match status" value="1"/>
</dbReference>
<dbReference type="InterPro" id="IPR006128">
    <property type="entry name" value="Lipoprotein_PsaA-like"/>
</dbReference>
<evidence type="ECO:0000256" key="2">
    <source>
        <dbReference type="ARBA" id="ARBA00022448"/>
    </source>
</evidence>
<dbReference type="GO" id="GO:0030313">
    <property type="term" value="C:cell envelope"/>
    <property type="evidence" value="ECO:0007669"/>
    <property type="project" value="UniProtKB-SubCell"/>
</dbReference>
<evidence type="ECO:0000256" key="1">
    <source>
        <dbReference type="ARBA" id="ARBA00004196"/>
    </source>
</evidence>
<evidence type="ECO:0000256" key="4">
    <source>
        <dbReference type="ARBA" id="ARBA00022729"/>
    </source>
</evidence>
<accession>A0AAV4LBG8</accession>
<dbReference type="PROSITE" id="PS51257">
    <property type="entry name" value="PROKAR_LIPOPROTEIN"/>
    <property type="match status" value="1"/>
</dbReference>
<dbReference type="AlphaFoldDB" id="A0AAV4LBG8"/>
<evidence type="ECO:0000313" key="7">
    <source>
        <dbReference type="EMBL" id="GIM45143.1"/>
    </source>
</evidence>
<dbReference type="Gene3D" id="3.40.50.1980">
    <property type="entry name" value="Nitrogenase molybdenum iron protein domain"/>
    <property type="match status" value="2"/>
</dbReference>
<gene>
    <name evidence="7" type="ORF">DNHGIG_06920</name>
</gene>
<name>A0AAV4LBG8_9BACL</name>